<dbReference type="InterPro" id="IPR036680">
    <property type="entry name" value="SPOR-like_sf"/>
</dbReference>
<dbReference type="InterPro" id="IPR027417">
    <property type="entry name" value="P-loop_NTPase"/>
</dbReference>
<keyword evidence="4" id="KW-1185">Reference proteome</keyword>
<dbReference type="SUPFAM" id="SSF52540">
    <property type="entry name" value="P-loop containing nucleoside triphosphate hydrolases"/>
    <property type="match status" value="1"/>
</dbReference>
<proteinExistence type="predicted"/>
<gene>
    <name evidence="3" type="ORF">ACFOSS_15105</name>
</gene>
<feature type="region of interest" description="Disordered" evidence="1">
    <location>
        <begin position="376"/>
        <end position="407"/>
    </location>
</feature>
<protein>
    <submittedName>
        <fullName evidence="3">SPOR domain-containing protein</fullName>
    </submittedName>
</protein>
<feature type="compositionally biased region" description="Low complexity" evidence="1">
    <location>
        <begin position="376"/>
        <end position="388"/>
    </location>
</feature>
<evidence type="ECO:0000256" key="1">
    <source>
        <dbReference type="SAM" id="MobiDB-lite"/>
    </source>
</evidence>
<dbReference type="PANTHER" id="PTHR35894">
    <property type="entry name" value="GENERAL SECRETION PATHWAY PROTEIN A-RELATED"/>
    <property type="match status" value="1"/>
</dbReference>
<dbReference type="RefSeq" id="WP_377154120.1">
    <property type="nucleotide sequence ID" value="NZ_JBHSAF010000015.1"/>
</dbReference>
<name>A0ABV8CRF0_9GAMM</name>
<organism evidence="3 4">
    <name type="scientific">Pseudaeromonas sharmana</name>
    <dbReference type="NCBI Taxonomy" id="328412"/>
    <lineage>
        <taxon>Bacteria</taxon>
        <taxon>Pseudomonadati</taxon>
        <taxon>Pseudomonadota</taxon>
        <taxon>Gammaproteobacteria</taxon>
        <taxon>Aeromonadales</taxon>
        <taxon>Aeromonadaceae</taxon>
        <taxon>Pseudaeromonas</taxon>
    </lineage>
</organism>
<comment type="caution">
    <text evidence="3">The sequence shown here is derived from an EMBL/GenBank/DDBJ whole genome shotgun (WGS) entry which is preliminary data.</text>
</comment>
<evidence type="ECO:0000313" key="3">
    <source>
        <dbReference type="EMBL" id="MFC3914776.1"/>
    </source>
</evidence>
<sequence length="509" mass="53958">MTAEDFPAFESQQLLVSRLTHLFGFSFPFAFLSGAKGSGRTSLCLQWLASSAAPLHSALITCTAGMTASRLREQLFNRLLPGHIFDPDDALSDTLFRLQGAVRGPLVIVIDDADLAPEGWAQELWELYCINAALPQPLQLGVLLCGVSEWVTDTVKELVSPSLTPLELDLEPLSSQEQTALLEHCLRRADYYALMPNPAALAEKLRHCAGNPGRIVALAEEIMNRKSILKKKEWPANKVMASAGVVAAVVLLLSWVIPPLLRHDTAVKPQPVAPTPASSAEATVISAAQSVATSVAPATLPDEVSGANDISAQEEADKRRVVIADQVVRDIMASQAKGQPVVSAASDTHAVAVSGAVTSVDQLQPLVSELTSAPASAAAPTKASANKPVTPTVQGKANAPHQPKAPPVSAAVVAGSNAELASKPVRHFAIQLAAGGDEKAVRAYVAKQKPTARYWIYQTEYQGKPWFVLVQGDYASSAQARAAISGLPAGLKAGHPWPKSFGQIQKEMK</sequence>
<accession>A0ABV8CRF0</accession>
<dbReference type="InterPro" id="IPR052026">
    <property type="entry name" value="ExeA_AAA_ATPase_DNA-bind"/>
</dbReference>
<dbReference type="InterPro" id="IPR049945">
    <property type="entry name" value="AAA_22"/>
</dbReference>
<dbReference type="Pfam" id="PF13401">
    <property type="entry name" value="AAA_22"/>
    <property type="match status" value="1"/>
</dbReference>
<reference evidence="4" key="1">
    <citation type="journal article" date="2019" name="Int. J. Syst. Evol. Microbiol.">
        <title>The Global Catalogue of Microorganisms (GCM) 10K type strain sequencing project: providing services to taxonomists for standard genome sequencing and annotation.</title>
        <authorList>
            <consortium name="The Broad Institute Genomics Platform"/>
            <consortium name="The Broad Institute Genome Sequencing Center for Infectious Disease"/>
            <person name="Wu L."/>
            <person name="Ma J."/>
        </authorList>
    </citation>
    <scope>NUCLEOTIDE SEQUENCE [LARGE SCALE GENOMIC DNA]</scope>
    <source>
        <strain evidence="4">CCUG 54939</strain>
    </source>
</reference>
<evidence type="ECO:0000313" key="4">
    <source>
        <dbReference type="Proteomes" id="UP001595692"/>
    </source>
</evidence>
<feature type="domain" description="SPOR" evidence="2">
    <location>
        <begin position="422"/>
        <end position="500"/>
    </location>
</feature>
<dbReference type="EMBL" id="JBHSAF010000015">
    <property type="protein sequence ID" value="MFC3914776.1"/>
    <property type="molecule type" value="Genomic_DNA"/>
</dbReference>
<dbReference type="Gene3D" id="3.30.70.1070">
    <property type="entry name" value="Sporulation related repeat"/>
    <property type="match status" value="1"/>
</dbReference>
<dbReference type="InterPro" id="IPR007730">
    <property type="entry name" value="SPOR-like_dom"/>
</dbReference>
<evidence type="ECO:0000259" key="2">
    <source>
        <dbReference type="PROSITE" id="PS51724"/>
    </source>
</evidence>
<dbReference type="PROSITE" id="PS51724">
    <property type="entry name" value="SPOR"/>
    <property type="match status" value="1"/>
</dbReference>
<dbReference type="Proteomes" id="UP001595692">
    <property type="component" value="Unassembled WGS sequence"/>
</dbReference>
<dbReference type="Pfam" id="PF05036">
    <property type="entry name" value="SPOR"/>
    <property type="match status" value="1"/>
</dbReference>
<dbReference type="PANTHER" id="PTHR35894:SF5">
    <property type="entry name" value="MU-LIKE PROPHAGE FLUMU DNA TRANSPOSITION PROTEIN B"/>
    <property type="match status" value="1"/>
</dbReference>